<dbReference type="PROSITE" id="PS51463">
    <property type="entry name" value="P_GLUCOSE_ISOMERASE_3"/>
    <property type="match status" value="1"/>
</dbReference>
<dbReference type="SUPFAM" id="SSF53697">
    <property type="entry name" value="SIS domain"/>
    <property type="match status" value="1"/>
</dbReference>
<evidence type="ECO:0000256" key="6">
    <source>
        <dbReference type="ARBA" id="ARBA00029321"/>
    </source>
</evidence>
<evidence type="ECO:0000256" key="7">
    <source>
        <dbReference type="HAMAP-Rule" id="MF_00473"/>
    </source>
</evidence>
<feature type="active site" description="Proton donor" evidence="7">
    <location>
        <position position="281"/>
    </location>
</feature>
<dbReference type="GO" id="GO:0097367">
    <property type="term" value="F:carbohydrate derivative binding"/>
    <property type="evidence" value="ECO:0007669"/>
    <property type="project" value="InterPro"/>
</dbReference>
<comment type="pathway">
    <text evidence="7">Carbohydrate biosynthesis; gluconeogenesis.</text>
</comment>
<dbReference type="CDD" id="cd05016">
    <property type="entry name" value="SIS_PGI_2"/>
    <property type="match status" value="1"/>
</dbReference>
<dbReference type="InterPro" id="IPR001672">
    <property type="entry name" value="G6P_Isomerase"/>
</dbReference>
<dbReference type="InterPro" id="IPR046348">
    <property type="entry name" value="SIS_dom_sf"/>
</dbReference>
<dbReference type="GO" id="GO:0006096">
    <property type="term" value="P:glycolytic process"/>
    <property type="evidence" value="ECO:0007669"/>
    <property type="project" value="UniProtKB-UniRule"/>
</dbReference>
<organism evidence="9 10">
    <name type="scientific">Candidatus Mcinerneyibacterium aminivorans</name>
    <dbReference type="NCBI Taxonomy" id="2703815"/>
    <lineage>
        <taxon>Bacteria</taxon>
        <taxon>Candidatus Macinerneyibacteriota</taxon>
        <taxon>Candidatus Mcinerneyibacteria</taxon>
        <taxon>Candidatus Mcinerneyibacteriales</taxon>
        <taxon>Candidatus Mcinerneyibacteriaceae</taxon>
        <taxon>Candidatus Mcinerneyibacterium</taxon>
    </lineage>
</organism>
<evidence type="ECO:0000256" key="4">
    <source>
        <dbReference type="ARBA" id="ARBA00023152"/>
    </source>
</evidence>
<evidence type="ECO:0000313" key="10">
    <source>
        <dbReference type="Proteomes" id="UP000324143"/>
    </source>
</evidence>
<name>A0A5D0MAS6_9BACT</name>
<dbReference type="InterPro" id="IPR035482">
    <property type="entry name" value="SIS_PGI_2"/>
</dbReference>
<sequence length="458" mass="52923">MLTFDFSNILKKNIGEESGLLDDFYDQHNTIIREAYKKIENSRGKSTYKFMELPYQKVEKFLEYKHKLDKFDYFVLVGIGGSSLGSYALFKSLKHKNHNIINDKKIFFVDNSDPATLNEVLDVVKLDKTVFNVVTKSGSTAETMSAFSVIFNLLKKRNLDLRKHIIATTSKQKGDLFSIAQKYDLDTFYIPEDVGGRYSIFTPVGFIPALFLDIDIKNLLEGAKFVDSAWRRKQVENNPIVLSGLVNYLYDKKMNRNILALMCYKDKLENIGYWYQQLWAESLGKKYNHDNEIVENGSTPIILRGATDQHSVLQLFMEGPHDKLIVFLDSEETPTNINFKVDELKEFRSLSYFNDKSSKELINSELKGVKYALLKAERPNYTIKIDKIDEYHLGGLLYALELQTVLSSSLYRVNPFDQPGVEEGKKATYALMGRDGYDEKRKEMEENIQKKLIYKIEK</sequence>
<gene>
    <name evidence="7" type="primary">pgi</name>
    <name evidence="9" type="ORF">FXF47_06730</name>
</gene>
<dbReference type="GO" id="GO:0051156">
    <property type="term" value="P:glucose 6-phosphate metabolic process"/>
    <property type="evidence" value="ECO:0007669"/>
    <property type="project" value="TreeGrafter"/>
</dbReference>
<dbReference type="Proteomes" id="UP000324143">
    <property type="component" value="Unassembled WGS sequence"/>
</dbReference>
<dbReference type="PRINTS" id="PR00662">
    <property type="entry name" value="G6PISOMERASE"/>
</dbReference>
<comment type="catalytic activity">
    <reaction evidence="6 7 8">
        <text>alpha-D-glucose 6-phosphate = beta-D-fructose 6-phosphate</text>
        <dbReference type="Rhea" id="RHEA:11816"/>
        <dbReference type="ChEBI" id="CHEBI:57634"/>
        <dbReference type="ChEBI" id="CHEBI:58225"/>
        <dbReference type="EC" id="5.3.1.9"/>
    </reaction>
</comment>
<dbReference type="EMBL" id="VSIX01000065">
    <property type="protein sequence ID" value="TYB30874.1"/>
    <property type="molecule type" value="Genomic_DNA"/>
</dbReference>
<keyword evidence="7" id="KW-0963">Cytoplasm</keyword>
<evidence type="ECO:0000313" key="9">
    <source>
        <dbReference type="EMBL" id="TYB30874.1"/>
    </source>
</evidence>
<dbReference type="PROSITE" id="PS00174">
    <property type="entry name" value="P_GLUCOSE_ISOMERASE_2"/>
    <property type="match status" value="1"/>
</dbReference>
<dbReference type="PROSITE" id="PS00765">
    <property type="entry name" value="P_GLUCOSE_ISOMERASE_1"/>
    <property type="match status" value="1"/>
</dbReference>
<dbReference type="PANTHER" id="PTHR11469">
    <property type="entry name" value="GLUCOSE-6-PHOSPHATE ISOMERASE"/>
    <property type="match status" value="1"/>
</dbReference>
<dbReference type="UniPathway" id="UPA00109">
    <property type="reaction ID" value="UER00181"/>
</dbReference>
<dbReference type="EC" id="5.3.1.9" evidence="7"/>
<evidence type="ECO:0000256" key="1">
    <source>
        <dbReference type="ARBA" id="ARBA00004926"/>
    </source>
</evidence>
<keyword evidence="4 7" id="KW-0324">Glycolysis</keyword>
<comment type="subcellular location">
    <subcellularLocation>
        <location evidence="7">Cytoplasm</location>
    </subcellularLocation>
</comment>
<dbReference type="HAMAP" id="MF_00473">
    <property type="entry name" value="G6P_isomerase"/>
    <property type="match status" value="1"/>
</dbReference>
<evidence type="ECO:0000256" key="8">
    <source>
        <dbReference type="RuleBase" id="RU000612"/>
    </source>
</evidence>
<dbReference type="GO" id="GO:0005829">
    <property type="term" value="C:cytosol"/>
    <property type="evidence" value="ECO:0007669"/>
    <property type="project" value="TreeGrafter"/>
</dbReference>
<dbReference type="CDD" id="cd05015">
    <property type="entry name" value="SIS_PGI_1"/>
    <property type="match status" value="1"/>
</dbReference>
<comment type="pathway">
    <text evidence="1 7 8">Carbohydrate degradation; glycolysis; D-glyceraldehyde 3-phosphate and glycerone phosphate from D-glucose: step 2/4.</text>
</comment>
<reference evidence="9" key="1">
    <citation type="submission" date="2019-08" db="EMBL/GenBank/DDBJ databases">
        <title>Genomic characterization of a novel candidate phylum (ARYD3) from a high temperature, high salinity tertiary oil reservoir in north central Oklahoma, USA.</title>
        <authorList>
            <person name="Youssef N.H."/>
            <person name="Yadav A."/>
            <person name="Elshahed M.S."/>
        </authorList>
    </citation>
    <scope>NUCLEOTIDE SEQUENCE [LARGE SCALE GENOMIC DNA]</scope>
    <source>
        <strain evidence="9">ARYD3</strain>
    </source>
</reference>
<dbReference type="GO" id="GO:0048029">
    <property type="term" value="F:monosaccharide binding"/>
    <property type="evidence" value="ECO:0007669"/>
    <property type="project" value="TreeGrafter"/>
</dbReference>
<dbReference type="Pfam" id="PF00342">
    <property type="entry name" value="PGI"/>
    <property type="match status" value="1"/>
</dbReference>
<dbReference type="GO" id="GO:0006094">
    <property type="term" value="P:gluconeogenesis"/>
    <property type="evidence" value="ECO:0007669"/>
    <property type="project" value="UniProtKB-UniRule"/>
</dbReference>
<dbReference type="Gene3D" id="3.40.50.10490">
    <property type="entry name" value="Glucose-6-phosphate isomerase like protein, domain 1"/>
    <property type="match status" value="2"/>
</dbReference>
<accession>A0A5D0MAS6</accession>
<proteinExistence type="inferred from homology"/>
<feature type="active site" evidence="7">
    <location>
        <position position="310"/>
    </location>
</feature>
<dbReference type="InterPro" id="IPR018189">
    <property type="entry name" value="Phosphoglucose_isomerase_CS"/>
</dbReference>
<dbReference type="PANTHER" id="PTHR11469:SF1">
    <property type="entry name" value="GLUCOSE-6-PHOSPHATE ISOMERASE"/>
    <property type="match status" value="1"/>
</dbReference>
<dbReference type="InterPro" id="IPR035476">
    <property type="entry name" value="SIS_PGI_1"/>
</dbReference>
<evidence type="ECO:0000256" key="2">
    <source>
        <dbReference type="ARBA" id="ARBA00006604"/>
    </source>
</evidence>
<keyword evidence="5 7" id="KW-0413">Isomerase</keyword>
<dbReference type="UniPathway" id="UPA00138"/>
<dbReference type="AlphaFoldDB" id="A0A5D0MAS6"/>
<comment type="function">
    <text evidence="7">Catalyzes the reversible isomerization of glucose-6-phosphate to fructose-6-phosphate.</text>
</comment>
<evidence type="ECO:0000256" key="5">
    <source>
        <dbReference type="ARBA" id="ARBA00023235"/>
    </source>
</evidence>
<comment type="similarity">
    <text evidence="2 7 8">Belongs to the GPI family.</text>
</comment>
<keyword evidence="10" id="KW-1185">Reference proteome</keyword>
<keyword evidence="3 7" id="KW-0312">Gluconeogenesis</keyword>
<comment type="caution">
    <text evidence="9">The sequence shown here is derived from an EMBL/GenBank/DDBJ whole genome shotgun (WGS) entry which is preliminary data.</text>
</comment>
<dbReference type="GO" id="GO:0004347">
    <property type="term" value="F:glucose-6-phosphate isomerase activity"/>
    <property type="evidence" value="ECO:0007669"/>
    <property type="project" value="UniProtKB-UniRule"/>
</dbReference>
<protein>
    <recommendedName>
        <fullName evidence="7">Glucose-6-phosphate isomerase</fullName>
        <shortName evidence="7">GPI</shortName>
        <ecNumber evidence="7">5.3.1.9</ecNumber>
    </recommendedName>
    <alternativeName>
        <fullName evidence="7">Phosphoglucose isomerase</fullName>
        <shortName evidence="7">PGI</shortName>
    </alternativeName>
    <alternativeName>
        <fullName evidence="7">Phosphohexose isomerase</fullName>
        <shortName evidence="7">PHI</shortName>
    </alternativeName>
</protein>
<evidence type="ECO:0000256" key="3">
    <source>
        <dbReference type="ARBA" id="ARBA00022432"/>
    </source>
</evidence>
<feature type="active site" evidence="7">
    <location>
        <position position="425"/>
    </location>
</feature>